<feature type="transmembrane region" description="Helical" evidence="1">
    <location>
        <begin position="48"/>
        <end position="65"/>
    </location>
</feature>
<protein>
    <submittedName>
        <fullName evidence="2">Uncharacterized protein</fullName>
    </submittedName>
</protein>
<proteinExistence type="predicted"/>
<dbReference type="EMBL" id="QWDE01000001">
    <property type="protein sequence ID" value="RFZ85474.1"/>
    <property type="molecule type" value="Genomic_DNA"/>
</dbReference>
<keyword evidence="3" id="KW-1185">Reference proteome</keyword>
<dbReference type="AlphaFoldDB" id="A0A3E2NWT3"/>
<evidence type="ECO:0000313" key="3">
    <source>
        <dbReference type="Proteomes" id="UP000260823"/>
    </source>
</evidence>
<sequence length="93" mass="9555">MEQPHITPGMIPPKKSSGGGMKIVGYNLLAFAVYCGLSALIAGNIFSALPVFILHIIACLILAIVQKKAAWALAAGLLLVVGFSTCVASLAGM</sequence>
<dbReference type="OrthoDB" id="798292at2"/>
<evidence type="ECO:0000313" key="2">
    <source>
        <dbReference type="EMBL" id="RFZ85474.1"/>
    </source>
</evidence>
<keyword evidence="1" id="KW-0812">Transmembrane</keyword>
<gene>
    <name evidence="2" type="ORF">DYU05_07720</name>
</gene>
<name>A0A3E2NWT3_9SPHI</name>
<feature type="transmembrane region" description="Helical" evidence="1">
    <location>
        <begin position="72"/>
        <end position="91"/>
    </location>
</feature>
<keyword evidence="1" id="KW-0472">Membrane</keyword>
<accession>A0A3E2NWT3</accession>
<organism evidence="2 3">
    <name type="scientific">Mucilaginibacter terrenus</name>
    <dbReference type="NCBI Taxonomy" id="2482727"/>
    <lineage>
        <taxon>Bacteria</taxon>
        <taxon>Pseudomonadati</taxon>
        <taxon>Bacteroidota</taxon>
        <taxon>Sphingobacteriia</taxon>
        <taxon>Sphingobacteriales</taxon>
        <taxon>Sphingobacteriaceae</taxon>
        <taxon>Mucilaginibacter</taxon>
    </lineage>
</organism>
<evidence type="ECO:0000256" key="1">
    <source>
        <dbReference type="SAM" id="Phobius"/>
    </source>
</evidence>
<dbReference type="RefSeq" id="WP_117382373.1">
    <property type="nucleotide sequence ID" value="NZ_QWDE01000001.1"/>
</dbReference>
<keyword evidence="1" id="KW-1133">Transmembrane helix</keyword>
<reference evidence="2 3" key="1">
    <citation type="submission" date="2018-08" db="EMBL/GenBank/DDBJ databases">
        <title>Mucilaginibacter terrae sp. nov., isolated from manganese diggings.</title>
        <authorList>
            <person name="Huang Y."/>
            <person name="Zhou Z."/>
        </authorList>
    </citation>
    <scope>NUCLEOTIDE SEQUENCE [LARGE SCALE GENOMIC DNA]</scope>
    <source>
        <strain evidence="2 3">ZH6</strain>
    </source>
</reference>
<comment type="caution">
    <text evidence="2">The sequence shown here is derived from an EMBL/GenBank/DDBJ whole genome shotgun (WGS) entry which is preliminary data.</text>
</comment>
<dbReference type="Proteomes" id="UP000260823">
    <property type="component" value="Unassembled WGS sequence"/>
</dbReference>
<feature type="transmembrane region" description="Helical" evidence="1">
    <location>
        <begin position="23"/>
        <end position="42"/>
    </location>
</feature>